<evidence type="ECO:0000259" key="1">
    <source>
        <dbReference type="Pfam" id="PF20091"/>
    </source>
</evidence>
<evidence type="ECO:0000313" key="3">
    <source>
        <dbReference type="Proteomes" id="UP000225608"/>
    </source>
</evidence>
<dbReference type="RefSeq" id="WP_099432477.1">
    <property type="nucleotide sequence ID" value="NZ_CP024160.1"/>
</dbReference>
<dbReference type="KEGG" id="caer:CSV91_08160"/>
<gene>
    <name evidence="2" type="ORF">CSV91_08160</name>
</gene>
<proteinExistence type="predicted"/>
<reference evidence="2 3" key="1">
    <citation type="submission" date="2017-10" db="EMBL/GenBank/DDBJ databases">
        <title>Complete genome sequence of Collinsella aerofaciens isolated from the gut of a healthy adult Indian.</title>
        <authorList>
            <person name="Bag S."/>
            <person name="Ghosh T.S."/>
            <person name="Das B."/>
        </authorList>
    </citation>
    <scope>NUCLEOTIDE SEQUENCE [LARGE SCALE GENOMIC DNA]</scope>
    <source>
        <strain evidence="3">indica</strain>
    </source>
</reference>
<dbReference type="EMBL" id="CP024160">
    <property type="protein sequence ID" value="ATP54501.1"/>
    <property type="molecule type" value="Genomic_DNA"/>
</dbReference>
<dbReference type="Pfam" id="PF20091">
    <property type="entry name" value="Abhydrolase_10"/>
    <property type="match status" value="1"/>
</dbReference>
<evidence type="ECO:0000313" key="2">
    <source>
        <dbReference type="EMBL" id="ATP54501.1"/>
    </source>
</evidence>
<dbReference type="AlphaFoldDB" id="A0A2D1TYS9"/>
<sequence length="490" mass="55573">MISVISEMPVTDESYPFSSAERYCHLSAHGYVEREYRVDGTANVYRTADEDGGVEVMTADAPYSNRIVVRAPKDPAQASGNVVVEIINPTSFMEIERMWILGYGEFVRSGDIYVGITSKPNTIAKLKEFNPDRYAFMNWANPTPERPFDYDPAELERGGALPDMDISYETGLFWDMLTDLAWLLREDSDLNPIRDYPHQAICLTGWSQSGAYLFRYLNSFAYREEVRRDGRVFDGYLSGGGIHSLCTPVNQYECCRDYAHHLMRVEHVEEPFIALQTESENGRFESWRTLMPDSDAPDFKYRLYEVTGASHDTQWSYVDYYQDDEDLKRIDHLPVYVGKHAEANAYPSQYLFHAAFRNLFRWVRTGAAPATCPRIELDANGENVKDALGNTKGGLRTCLLEHPFARYSNTSLVEPGQGTVDKTSDKDGLFGHMESFSASMLKELYGSLENYRALCERDTAIEVSQGFVCAEDARAIVDFAVRSASERGLN</sequence>
<dbReference type="Proteomes" id="UP000225608">
    <property type="component" value="Chromosome"/>
</dbReference>
<name>A0A2D1TYS9_9ACTN</name>
<feature type="domain" description="Alpha/beta hydrolase" evidence="1">
    <location>
        <begin position="8"/>
        <end position="477"/>
    </location>
</feature>
<protein>
    <recommendedName>
        <fullName evidence="1">Alpha/beta hydrolase domain-containing protein</fullName>
    </recommendedName>
</protein>
<accession>A0A2D1TYS9</accession>
<dbReference type="InterPro" id="IPR045394">
    <property type="entry name" value="Abhydrolase_dom"/>
</dbReference>
<organism evidence="2 3">
    <name type="scientific">Collinsella aerofaciens</name>
    <dbReference type="NCBI Taxonomy" id="74426"/>
    <lineage>
        <taxon>Bacteria</taxon>
        <taxon>Bacillati</taxon>
        <taxon>Actinomycetota</taxon>
        <taxon>Coriobacteriia</taxon>
        <taxon>Coriobacteriales</taxon>
        <taxon>Coriobacteriaceae</taxon>
        <taxon>Collinsella</taxon>
    </lineage>
</organism>